<keyword evidence="2 4" id="KW-0689">Ribosomal protein</keyword>
<dbReference type="GO" id="GO:1990904">
    <property type="term" value="C:ribonucleoprotein complex"/>
    <property type="evidence" value="ECO:0007669"/>
    <property type="project" value="UniProtKB-KW"/>
</dbReference>
<evidence type="ECO:0000256" key="3">
    <source>
        <dbReference type="ARBA" id="ARBA00023274"/>
    </source>
</evidence>
<dbReference type="PRINTS" id="PR01250">
    <property type="entry name" value="RIBOSOMALL34"/>
</dbReference>
<evidence type="ECO:0000256" key="2">
    <source>
        <dbReference type="ARBA" id="ARBA00022980"/>
    </source>
</evidence>
<feature type="region of interest" description="Disordered" evidence="5">
    <location>
        <begin position="1"/>
        <end position="25"/>
    </location>
</feature>
<proteinExistence type="inferred from homology"/>
<dbReference type="Gene3D" id="6.20.340.10">
    <property type="match status" value="1"/>
</dbReference>
<keyword evidence="3 4" id="KW-0687">Ribonucleoprotein</keyword>
<dbReference type="InterPro" id="IPR047868">
    <property type="entry name" value="Ribosomal_L34e_arc-type"/>
</dbReference>
<dbReference type="Pfam" id="PF01199">
    <property type="entry name" value="Ribosomal_L34e"/>
    <property type="match status" value="1"/>
</dbReference>
<dbReference type="AlphaFoldDB" id="A0A0U3CYR1"/>
<evidence type="ECO:0000256" key="1">
    <source>
        <dbReference type="ARBA" id="ARBA00009875"/>
    </source>
</evidence>
<dbReference type="InterPro" id="IPR008195">
    <property type="entry name" value="Ribosomal_eL34"/>
</dbReference>
<evidence type="ECO:0000313" key="6">
    <source>
        <dbReference type="EMBL" id="ALT69428.1"/>
    </source>
</evidence>
<feature type="compositionally biased region" description="Basic residues" evidence="5">
    <location>
        <begin position="1"/>
        <end position="16"/>
    </location>
</feature>
<dbReference type="GO" id="GO:0003735">
    <property type="term" value="F:structural constituent of ribosome"/>
    <property type="evidence" value="ECO:0007669"/>
    <property type="project" value="InterPro"/>
</dbReference>
<evidence type="ECO:0000256" key="5">
    <source>
        <dbReference type="SAM" id="MobiDB-lite"/>
    </source>
</evidence>
<dbReference type="PANTHER" id="PTHR10759">
    <property type="entry name" value="60S RIBOSOMAL PROTEIN L34"/>
    <property type="match status" value="1"/>
</dbReference>
<dbReference type="Proteomes" id="UP000067738">
    <property type="component" value="Chromosome"/>
</dbReference>
<evidence type="ECO:0000256" key="4">
    <source>
        <dbReference type="HAMAP-Rule" id="MF_00349"/>
    </source>
</evidence>
<name>A0A0U3CYR1_9EURY</name>
<reference evidence="6 7" key="1">
    <citation type="submission" date="2015-04" db="EMBL/GenBank/DDBJ databases">
        <title>The complete genome sequence of the rumen methanogen Methanobrevibacter millerae SM9.</title>
        <authorList>
            <person name="Leahy S.C."/>
            <person name="Kelly W.J."/>
            <person name="Pacheco D.M."/>
            <person name="Li D."/>
            <person name="Altermann E."/>
            <person name="Attwood G.T."/>
        </authorList>
    </citation>
    <scope>NUCLEOTIDE SEQUENCE [LARGE SCALE GENOMIC DNA]</scope>
    <source>
        <strain evidence="6 7">SM9</strain>
    </source>
</reference>
<organism evidence="6 7">
    <name type="scientific">Methanobrevibacter millerae</name>
    <dbReference type="NCBI Taxonomy" id="230361"/>
    <lineage>
        <taxon>Archaea</taxon>
        <taxon>Methanobacteriati</taxon>
        <taxon>Methanobacteriota</taxon>
        <taxon>Methanomada group</taxon>
        <taxon>Methanobacteria</taxon>
        <taxon>Methanobacteriales</taxon>
        <taxon>Methanobacteriaceae</taxon>
        <taxon>Methanobrevibacter</taxon>
    </lineage>
</organism>
<evidence type="ECO:0000313" key="7">
    <source>
        <dbReference type="Proteomes" id="UP000067738"/>
    </source>
</evidence>
<dbReference type="OrthoDB" id="43096at2157"/>
<dbReference type="EMBL" id="CP011266">
    <property type="protein sequence ID" value="ALT69428.1"/>
    <property type="molecule type" value="Genomic_DNA"/>
</dbReference>
<dbReference type="GO" id="GO:0005840">
    <property type="term" value="C:ribosome"/>
    <property type="evidence" value="ECO:0007669"/>
    <property type="project" value="UniProtKB-KW"/>
</dbReference>
<dbReference type="GO" id="GO:0006412">
    <property type="term" value="P:translation"/>
    <property type="evidence" value="ECO:0007669"/>
    <property type="project" value="UniProtKB-UniRule"/>
</dbReference>
<sequence>MPANRFRSRSYKRMRKNTPGGENVLRYKKKKPSKHVCAECGAVLHGVPRGRPYEIGKLSKTSKRPSRPYGGYLCTKCMRKHFKEEARK</sequence>
<dbReference type="InterPro" id="IPR038562">
    <property type="entry name" value="Ribosomal_eL34_C_sf"/>
</dbReference>
<dbReference type="HAMAP" id="MF_00349">
    <property type="entry name" value="Ribosomal_eL34"/>
    <property type="match status" value="1"/>
</dbReference>
<accession>A0A0U3CYR1</accession>
<protein>
    <recommendedName>
        <fullName evidence="4">Large ribosomal subunit protein eL34</fullName>
    </recommendedName>
</protein>
<keyword evidence="7" id="KW-1185">Reference proteome</keyword>
<dbReference type="RefSeq" id="WP_058739661.1">
    <property type="nucleotide sequence ID" value="NZ_CP011266.1"/>
</dbReference>
<dbReference type="GeneID" id="26736603"/>
<comment type="similarity">
    <text evidence="1 4">Belongs to the eukaryotic ribosomal protein eL34 family.</text>
</comment>
<gene>
    <name evidence="4" type="primary">rpl34e</name>
    <name evidence="6" type="ORF">sm9_1661</name>
</gene>
<dbReference type="NCBIfam" id="NF003143">
    <property type="entry name" value="PRK04059.1"/>
    <property type="match status" value="1"/>
</dbReference>
<dbReference type="KEGG" id="mmil:sm9_1661"/>
<dbReference type="PATRIC" id="fig|230361.4.peg.1721"/>